<feature type="compositionally biased region" description="Low complexity" evidence="5">
    <location>
        <begin position="23"/>
        <end position="48"/>
    </location>
</feature>
<dbReference type="GO" id="GO:0006508">
    <property type="term" value="P:proteolysis"/>
    <property type="evidence" value="ECO:0007669"/>
    <property type="project" value="UniProtKB-KW"/>
</dbReference>
<gene>
    <name evidence="7" type="ORF">CXF42_11045</name>
</gene>
<organism evidence="7 8">
    <name type="scientific">Corynebacterium bovis</name>
    <dbReference type="NCBI Taxonomy" id="36808"/>
    <lineage>
        <taxon>Bacteria</taxon>
        <taxon>Bacillati</taxon>
        <taxon>Actinomycetota</taxon>
        <taxon>Actinomycetes</taxon>
        <taxon>Mycobacteriales</taxon>
        <taxon>Corynebacteriaceae</taxon>
        <taxon>Corynebacterium</taxon>
    </lineage>
</organism>
<dbReference type="GO" id="GO:0008234">
    <property type="term" value="F:cysteine-type peptidase activity"/>
    <property type="evidence" value="ECO:0007669"/>
    <property type="project" value="UniProtKB-KW"/>
</dbReference>
<dbReference type="InterPro" id="IPR000064">
    <property type="entry name" value="NLP_P60_dom"/>
</dbReference>
<comment type="similarity">
    <text evidence="1">Belongs to the peptidase C40 family.</text>
</comment>
<evidence type="ECO:0000313" key="7">
    <source>
        <dbReference type="EMBL" id="RRQ01320.1"/>
    </source>
</evidence>
<feature type="compositionally biased region" description="Low complexity" evidence="5">
    <location>
        <begin position="87"/>
        <end position="96"/>
    </location>
</feature>
<evidence type="ECO:0000256" key="3">
    <source>
        <dbReference type="ARBA" id="ARBA00022801"/>
    </source>
</evidence>
<keyword evidence="8" id="KW-1185">Reference proteome</keyword>
<reference evidence="7 8" key="1">
    <citation type="submission" date="2018-01" db="EMBL/GenBank/DDBJ databases">
        <title>Twenty Corynebacterium bovis Genomes.</title>
        <authorList>
            <person name="Gulvik C.A."/>
        </authorList>
    </citation>
    <scope>NUCLEOTIDE SEQUENCE [LARGE SCALE GENOMIC DNA]</scope>
    <source>
        <strain evidence="7 8">16-2004</strain>
    </source>
</reference>
<keyword evidence="3" id="KW-0378">Hydrolase</keyword>
<feature type="compositionally biased region" description="Pro residues" evidence="5">
    <location>
        <begin position="59"/>
        <end position="86"/>
    </location>
</feature>
<protein>
    <recommendedName>
        <fullName evidence="6">NlpC/P60 domain-containing protein</fullName>
    </recommendedName>
</protein>
<name>A0A3R8QIH4_9CORY</name>
<dbReference type="Pfam" id="PF00877">
    <property type="entry name" value="NLPC_P60"/>
    <property type="match status" value="1"/>
</dbReference>
<evidence type="ECO:0000313" key="8">
    <source>
        <dbReference type="Proteomes" id="UP000278422"/>
    </source>
</evidence>
<comment type="caution">
    <text evidence="7">The sequence shown here is derived from an EMBL/GenBank/DDBJ whole genome shotgun (WGS) entry which is preliminary data.</text>
</comment>
<dbReference type="EMBL" id="PQNQ01000069">
    <property type="protein sequence ID" value="RRQ01320.1"/>
    <property type="molecule type" value="Genomic_DNA"/>
</dbReference>
<dbReference type="PANTHER" id="PTHR47359:SF3">
    <property type="entry name" value="NLP_P60 DOMAIN-CONTAINING PROTEIN-RELATED"/>
    <property type="match status" value="1"/>
</dbReference>
<feature type="region of interest" description="Disordered" evidence="5">
    <location>
        <begin position="1"/>
        <end position="96"/>
    </location>
</feature>
<keyword evidence="2" id="KW-0645">Protease</keyword>
<dbReference type="PANTHER" id="PTHR47359">
    <property type="entry name" value="PEPTIDOGLYCAN DL-ENDOPEPTIDASE CWLO"/>
    <property type="match status" value="1"/>
</dbReference>
<evidence type="ECO:0000256" key="1">
    <source>
        <dbReference type="ARBA" id="ARBA00007074"/>
    </source>
</evidence>
<dbReference type="Proteomes" id="UP000278422">
    <property type="component" value="Unassembled WGS sequence"/>
</dbReference>
<accession>A0A3R8QIH4</accession>
<evidence type="ECO:0000259" key="6">
    <source>
        <dbReference type="PROSITE" id="PS51935"/>
    </source>
</evidence>
<proteinExistence type="inferred from homology"/>
<dbReference type="SUPFAM" id="SSF54001">
    <property type="entry name" value="Cysteine proteinases"/>
    <property type="match status" value="1"/>
</dbReference>
<evidence type="ECO:0000256" key="4">
    <source>
        <dbReference type="ARBA" id="ARBA00022807"/>
    </source>
</evidence>
<dbReference type="PROSITE" id="PS51935">
    <property type="entry name" value="NLPC_P60"/>
    <property type="match status" value="1"/>
</dbReference>
<keyword evidence="4" id="KW-0788">Thiol protease</keyword>
<feature type="domain" description="NlpC/P60" evidence="6">
    <location>
        <begin position="90"/>
        <end position="204"/>
    </location>
</feature>
<evidence type="ECO:0000256" key="2">
    <source>
        <dbReference type="ARBA" id="ARBA00022670"/>
    </source>
</evidence>
<dbReference type="InterPro" id="IPR051794">
    <property type="entry name" value="PG_Endopeptidase_C40"/>
</dbReference>
<evidence type="ECO:0000256" key="5">
    <source>
        <dbReference type="SAM" id="MobiDB-lite"/>
    </source>
</evidence>
<dbReference type="InterPro" id="IPR038765">
    <property type="entry name" value="Papain-like_cys_pep_sf"/>
</dbReference>
<dbReference type="Gene3D" id="3.90.1720.10">
    <property type="entry name" value="endopeptidase domain like (from Nostoc punctiforme)"/>
    <property type="match status" value="1"/>
</dbReference>
<sequence>MLTRTDDAVAGLPGVPPPPGRPADPAAGTPAPAPADGLASRPGEVGVVPPRPEDSGPAPGGPTGPPPAAPAPPDPAAAPDAAPAPSPDDAGPGAAAVAAARSVLGTPYRWGGTSPDTGFDCSGLTSWAWAQAGVTLPRTADAQTVGRPVGREELRPGDLVVWDGHVALVSGPDTMIEAGDPVQENPVRTDNTGMTFLGFWRPTG</sequence>
<dbReference type="AlphaFoldDB" id="A0A3R8QIH4"/>